<dbReference type="InterPro" id="IPR039421">
    <property type="entry name" value="Type_1_exporter"/>
</dbReference>
<feature type="domain" description="ABC transporter" evidence="14">
    <location>
        <begin position="1133"/>
        <end position="1371"/>
    </location>
</feature>
<dbReference type="FunFam" id="3.40.50.300:FF:000479">
    <property type="entry name" value="Multidrug resistance protein 1A"/>
    <property type="match status" value="1"/>
</dbReference>
<feature type="transmembrane region" description="Helical" evidence="13">
    <location>
        <begin position="365"/>
        <end position="389"/>
    </location>
</feature>
<feature type="transmembrane region" description="Helical" evidence="13">
    <location>
        <begin position="263"/>
        <end position="282"/>
    </location>
</feature>
<feature type="compositionally biased region" description="Basic and acidic residues" evidence="12">
    <location>
        <begin position="739"/>
        <end position="749"/>
    </location>
</feature>
<dbReference type="PANTHER" id="PTHR43394">
    <property type="entry name" value="ATP-DEPENDENT PERMEASE MDL1, MITOCHONDRIAL"/>
    <property type="match status" value="1"/>
</dbReference>
<feature type="transmembrane region" description="Helical" evidence="13">
    <location>
        <begin position="1072"/>
        <end position="1090"/>
    </location>
</feature>
<keyword evidence="4 13" id="KW-0812">Transmembrane</keyword>
<keyword evidence="7" id="KW-0067">ATP-binding</keyword>
<evidence type="ECO:0000259" key="15">
    <source>
        <dbReference type="PROSITE" id="PS50929"/>
    </source>
</evidence>
<dbReference type="FunFam" id="1.20.1560.10:FF:000009">
    <property type="entry name" value="ABC transporter B family member 1"/>
    <property type="match status" value="1"/>
</dbReference>
<evidence type="ECO:0000256" key="9">
    <source>
        <dbReference type="ARBA" id="ARBA00022989"/>
    </source>
</evidence>
<evidence type="ECO:0000256" key="6">
    <source>
        <dbReference type="ARBA" id="ARBA00022741"/>
    </source>
</evidence>
<feature type="transmembrane region" description="Helical" evidence="13">
    <location>
        <begin position="401"/>
        <end position="422"/>
    </location>
</feature>
<feature type="transmembrane region" description="Helical" evidence="13">
    <location>
        <begin position="98"/>
        <end position="122"/>
    </location>
</feature>
<evidence type="ECO:0000256" key="1">
    <source>
        <dbReference type="ARBA" id="ARBA00004141"/>
    </source>
</evidence>
<dbReference type="GO" id="GO:0090374">
    <property type="term" value="P:oligopeptide export from mitochondrion"/>
    <property type="evidence" value="ECO:0007669"/>
    <property type="project" value="TreeGrafter"/>
</dbReference>
<dbReference type="EMBL" id="CAJNOJ010000039">
    <property type="protein sequence ID" value="CAF0926917.1"/>
    <property type="molecule type" value="Genomic_DNA"/>
</dbReference>
<evidence type="ECO:0000256" key="12">
    <source>
        <dbReference type="SAM" id="MobiDB-lite"/>
    </source>
</evidence>
<dbReference type="Gene3D" id="1.20.1560.10">
    <property type="entry name" value="ABC transporter type 1, transmembrane domain"/>
    <property type="match status" value="2"/>
</dbReference>
<dbReference type="InterPro" id="IPR036640">
    <property type="entry name" value="ABC1_TM_sf"/>
</dbReference>
<dbReference type="CDD" id="cd03249">
    <property type="entry name" value="ABC_MTABC3_MDL1_MDL2"/>
    <property type="match status" value="2"/>
</dbReference>
<feature type="domain" description="ABC transporter" evidence="14">
    <location>
        <begin position="465"/>
        <end position="701"/>
    </location>
</feature>
<dbReference type="GO" id="GO:0005743">
    <property type="term" value="C:mitochondrial inner membrane"/>
    <property type="evidence" value="ECO:0007669"/>
    <property type="project" value="TreeGrafter"/>
</dbReference>
<dbReference type="CDD" id="cd18577">
    <property type="entry name" value="ABC_6TM_Pgp_ABCB1_D1_like"/>
    <property type="match status" value="1"/>
</dbReference>
<evidence type="ECO:0000256" key="3">
    <source>
        <dbReference type="ARBA" id="ARBA00022448"/>
    </source>
</evidence>
<evidence type="ECO:0000256" key="4">
    <source>
        <dbReference type="ARBA" id="ARBA00022692"/>
    </source>
</evidence>
<feature type="transmembrane region" description="Helical" evidence="13">
    <location>
        <begin position="189"/>
        <end position="211"/>
    </location>
</feature>
<evidence type="ECO:0000256" key="7">
    <source>
        <dbReference type="ARBA" id="ARBA00022840"/>
    </source>
</evidence>
<evidence type="ECO:0000259" key="14">
    <source>
        <dbReference type="PROSITE" id="PS50893"/>
    </source>
</evidence>
<keyword evidence="9 13" id="KW-1133">Transmembrane helix</keyword>
<proteinExistence type="inferred from homology"/>
<dbReference type="Pfam" id="PF00005">
    <property type="entry name" value="ABC_tran"/>
    <property type="match status" value="2"/>
</dbReference>
<dbReference type="FunFam" id="1.20.1560.10:FF:000018">
    <property type="entry name" value="ATP-binding cassette subfamily B member 11"/>
    <property type="match status" value="1"/>
</dbReference>
<feature type="transmembrane region" description="Helical" evidence="13">
    <location>
        <begin position="853"/>
        <end position="876"/>
    </location>
</feature>
<dbReference type="InterPro" id="IPR027417">
    <property type="entry name" value="P-loop_NTPase"/>
</dbReference>
<dbReference type="SMART" id="SM00382">
    <property type="entry name" value="AAA"/>
    <property type="match status" value="2"/>
</dbReference>
<comment type="similarity">
    <text evidence="2">Belongs to the ABC transporter superfamily. ABCB family. Multidrug resistance exporter (TC 3.A.1.201) subfamily.</text>
</comment>
<feature type="domain" description="ABC transmembrane type-1" evidence="15">
    <location>
        <begin position="102"/>
        <end position="430"/>
    </location>
</feature>
<keyword evidence="8" id="KW-1278">Translocase</keyword>
<comment type="subcellular location">
    <subcellularLocation>
        <location evidence="1">Membrane</location>
        <topology evidence="1">Multi-pass membrane protein</topology>
    </subcellularLocation>
</comment>
<evidence type="ECO:0000313" key="17">
    <source>
        <dbReference type="Proteomes" id="UP000663852"/>
    </source>
</evidence>
<protein>
    <submittedName>
        <fullName evidence="16">Uncharacterized protein</fullName>
    </submittedName>
</protein>
<comment type="caution">
    <text evidence="16">The sequence shown here is derived from an EMBL/GenBank/DDBJ whole genome shotgun (WGS) entry which is preliminary data.</text>
</comment>
<dbReference type="Gene3D" id="3.40.50.300">
    <property type="entry name" value="P-loop containing nucleotide triphosphate hydrolases"/>
    <property type="match status" value="2"/>
</dbReference>
<evidence type="ECO:0000313" key="16">
    <source>
        <dbReference type="EMBL" id="CAF0926917.1"/>
    </source>
</evidence>
<dbReference type="Pfam" id="PF00664">
    <property type="entry name" value="ABC_membrane"/>
    <property type="match status" value="2"/>
</dbReference>
<name>A0A814BDY7_ADIRI</name>
<feature type="transmembrane region" description="Helical" evidence="13">
    <location>
        <begin position="1035"/>
        <end position="1060"/>
    </location>
</feature>
<evidence type="ECO:0000256" key="5">
    <source>
        <dbReference type="ARBA" id="ARBA00022737"/>
    </source>
</evidence>
<feature type="compositionally biased region" description="Basic and acidic residues" evidence="12">
    <location>
        <begin position="27"/>
        <end position="38"/>
    </location>
</feature>
<gene>
    <name evidence="16" type="ORF">EDS130_LOCUS11082</name>
</gene>
<dbReference type="CDD" id="cd18578">
    <property type="entry name" value="ABC_6TM_Pgp_ABCB1_D2_like"/>
    <property type="match status" value="1"/>
</dbReference>
<keyword evidence="10 13" id="KW-0472">Membrane</keyword>
<dbReference type="FunFam" id="3.40.50.300:FF:000205">
    <property type="entry name" value="ABC transporter B family member 4"/>
    <property type="match status" value="1"/>
</dbReference>
<dbReference type="InterPro" id="IPR011527">
    <property type="entry name" value="ABC1_TM_dom"/>
</dbReference>
<feature type="region of interest" description="Disordered" evidence="12">
    <location>
        <begin position="730"/>
        <end position="749"/>
    </location>
</feature>
<evidence type="ECO:0000256" key="2">
    <source>
        <dbReference type="ARBA" id="ARBA00007577"/>
    </source>
</evidence>
<dbReference type="InterPro" id="IPR003439">
    <property type="entry name" value="ABC_transporter-like_ATP-bd"/>
</dbReference>
<keyword evidence="11" id="KW-0325">Glycoprotein</keyword>
<feature type="domain" description="ABC transmembrane type-1" evidence="15">
    <location>
        <begin position="821"/>
        <end position="1098"/>
    </location>
</feature>
<reference evidence="16" key="1">
    <citation type="submission" date="2021-02" db="EMBL/GenBank/DDBJ databases">
        <authorList>
            <person name="Nowell W R."/>
        </authorList>
    </citation>
    <scope>NUCLEOTIDE SEQUENCE</scope>
</reference>
<dbReference type="PROSITE" id="PS50893">
    <property type="entry name" value="ABC_TRANSPORTER_2"/>
    <property type="match status" value="2"/>
</dbReference>
<keyword evidence="3" id="KW-0813">Transport</keyword>
<feature type="transmembrane region" description="Helical" evidence="13">
    <location>
        <begin position="943"/>
        <end position="976"/>
    </location>
</feature>
<dbReference type="InterPro" id="IPR017871">
    <property type="entry name" value="ABC_transporter-like_CS"/>
</dbReference>
<dbReference type="OrthoDB" id="6500128at2759"/>
<evidence type="ECO:0000256" key="13">
    <source>
        <dbReference type="SAM" id="Phobius"/>
    </source>
</evidence>
<organism evidence="16 17">
    <name type="scientific">Adineta ricciae</name>
    <name type="common">Rotifer</name>
    <dbReference type="NCBI Taxonomy" id="249248"/>
    <lineage>
        <taxon>Eukaryota</taxon>
        <taxon>Metazoa</taxon>
        <taxon>Spiralia</taxon>
        <taxon>Gnathifera</taxon>
        <taxon>Rotifera</taxon>
        <taxon>Eurotatoria</taxon>
        <taxon>Bdelloidea</taxon>
        <taxon>Adinetida</taxon>
        <taxon>Adinetidae</taxon>
        <taxon>Adineta</taxon>
    </lineage>
</organism>
<dbReference type="PROSITE" id="PS00211">
    <property type="entry name" value="ABC_TRANSPORTER_1"/>
    <property type="match status" value="2"/>
</dbReference>
<dbReference type="GO" id="GO:0015421">
    <property type="term" value="F:ABC-type oligopeptide transporter activity"/>
    <property type="evidence" value="ECO:0007669"/>
    <property type="project" value="TreeGrafter"/>
</dbReference>
<keyword evidence="6" id="KW-0547">Nucleotide-binding</keyword>
<evidence type="ECO:0000256" key="10">
    <source>
        <dbReference type="ARBA" id="ARBA00023136"/>
    </source>
</evidence>
<dbReference type="GO" id="GO:0005524">
    <property type="term" value="F:ATP binding"/>
    <property type="evidence" value="ECO:0007669"/>
    <property type="project" value="UniProtKB-KW"/>
</dbReference>
<dbReference type="Proteomes" id="UP000663852">
    <property type="component" value="Unassembled WGS sequence"/>
</dbReference>
<dbReference type="SUPFAM" id="SSF90123">
    <property type="entry name" value="ABC transporter transmembrane region"/>
    <property type="match status" value="2"/>
</dbReference>
<evidence type="ECO:0000256" key="11">
    <source>
        <dbReference type="ARBA" id="ARBA00023180"/>
    </source>
</evidence>
<sequence>MVRFKPSKTKYNVKKYHRKMGTNPNDLNHRQIHPHDDVKYSNGVGTKVTIEASPTEASSSVKMKDLFAKKDDSEKKDKTPVPMVGFLSLFRFATGADFLYMLIGTVAALVHGAAFPLMLLIFGQVTDIFTQRPLNVCDLDFSIFNGRCPPGVTLTTENIYTEIAKCNLTGLNITLPDVDFLGNIRQQSLWLTIMGCGTIVVGYFQVAFWSIACERQTRRLREILFRSILHKEIAYFDTYKTGELSTRLSDDVNKVHDGIGDKVGSALQFFAGFIAGLVLGLVKGWKLTLVILSVSPVLFISAMIITKLTATMTSQELKAYAKAGAVAEEVLSSIRTVFSYNGTGYEVKRYEQHLRAAKIRGIRKGVFNGALMGTIFCLMFCTYALGFWYGAKLVREENYSIGGILIVFFSIITAVFSLGQAAPHLQSLAQARGAAFALWNIIDTPSAISIDDPNGIKKEDFVGEIKFSNVNFVYPSRPDVTVHNNLSFTAKSGQTTALVGTSGCGKSTCMQLLQRFYDTVSGTVEIDGIPVNQYNLTWLRQHIGIVSQEPILFQVSISENIRFGRMDATPEEIEKAAKMANAHDFIMELPKKYDTLVGERGAQLSGGQKQRVAIARALVRNPRILLLDEATSALDTESERIVQEALDRASKGRTTVVIAHRLSTIKNASKIVVLDKGAVIEEGNHETLIETKGVYHGLVEAQNLRVKGEDEDETEAIPVYNRARSMSNSDQFQKQLSVENKDSKETATDAEEKIEMATSLLGRKENDEPVISYSGPSPFFSMLKMNKPELIYIIFGCVACICNGGELRKVVWYENQICPCSGVQPAFGVILSKVIAVFQVCDPKEQERRVLTYILLFIGLGFLMLITMFLQSFLFATSGEELTQRLRSKIFRALLRQEVAYFDQTENSTGALCTRLATEASDVQGATGIRIGTMLQNFSNLGVGIILAFVYGWSLTLIMLAFVPFMIIAGFLQTYLMTGFANKDKKALETAGKIAVEAIANIRTVVQLTKEQHFDDEYCRLLDVPFRNSLKRAHVFGIVFSFTDAIMFFAQAALFTFGAWQVERGAMTFENIMLVMNCILFGAMAVGQTASMSPDYSKAIASSKRILILLRREPSIDNSSTAGETINNFQGRINLKNIKFCYPNRTEVQVLKDFQLSIEPNKQIALVGSSGCGKSTIIQLLEHFYDPTHGQILIDEKNISSLNLQWWRSQLGLVSQEPILFDASIQENIAYGDTSRTIPIEEIQEAAKKANISRFIESLPEQYQTNVGSKGTQLSGGEKQRIAIARALIRNPKILLLDEATSALDTESERVVQEALDRASQGRTTIVIAHRLSTIQNSDLICVLHRGQIVESGQHDDLLARKGHYYRLAQSKK</sequence>
<accession>A0A814BDY7</accession>
<feature type="transmembrane region" description="Helical" evidence="13">
    <location>
        <begin position="288"/>
        <end position="310"/>
    </location>
</feature>
<feature type="region of interest" description="Disordered" evidence="12">
    <location>
        <begin position="18"/>
        <end position="38"/>
    </location>
</feature>
<dbReference type="GO" id="GO:0016887">
    <property type="term" value="F:ATP hydrolysis activity"/>
    <property type="evidence" value="ECO:0007669"/>
    <property type="project" value="InterPro"/>
</dbReference>
<keyword evidence="5" id="KW-0677">Repeat</keyword>
<dbReference type="SUPFAM" id="SSF52540">
    <property type="entry name" value="P-loop containing nucleoside triphosphate hydrolases"/>
    <property type="match status" value="2"/>
</dbReference>
<evidence type="ECO:0000256" key="8">
    <source>
        <dbReference type="ARBA" id="ARBA00022967"/>
    </source>
</evidence>
<dbReference type="InterPro" id="IPR003593">
    <property type="entry name" value="AAA+_ATPase"/>
</dbReference>
<dbReference type="PANTHER" id="PTHR43394:SF27">
    <property type="entry name" value="ATP-DEPENDENT TRANSLOCASE ABCB1-LIKE"/>
    <property type="match status" value="1"/>
</dbReference>
<dbReference type="PROSITE" id="PS50929">
    <property type="entry name" value="ABC_TM1F"/>
    <property type="match status" value="2"/>
</dbReference>